<feature type="domain" description="Peptidase S9 prolyl oligopeptidase catalytic" evidence="3">
    <location>
        <begin position="147"/>
        <end position="189"/>
    </location>
</feature>
<dbReference type="SUPFAM" id="SSF53474">
    <property type="entry name" value="alpha/beta-Hydrolases"/>
    <property type="match status" value="1"/>
</dbReference>
<dbReference type="Gene3D" id="3.40.50.1820">
    <property type="entry name" value="alpha/beta hydrolase"/>
    <property type="match status" value="1"/>
</dbReference>
<dbReference type="InterPro" id="IPR001375">
    <property type="entry name" value="Peptidase_S9_cat"/>
</dbReference>
<accession>A0A840LD77</accession>
<protein>
    <submittedName>
        <fullName evidence="4">Dienelactone hydrolase</fullName>
    </submittedName>
</protein>
<evidence type="ECO:0000259" key="3">
    <source>
        <dbReference type="Pfam" id="PF00326"/>
    </source>
</evidence>
<proteinExistence type="predicted"/>
<dbReference type="AlphaFoldDB" id="A0A840LD77"/>
<organism evidence="4 5">
    <name type="scientific">Roseateles oligotrophus</name>
    <dbReference type="NCBI Taxonomy" id="1769250"/>
    <lineage>
        <taxon>Bacteria</taxon>
        <taxon>Pseudomonadati</taxon>
        <taxon>Pseudomonadota</taxon>
        <taxon>Betaproteobacteria</taxon>
        <taxon>Burkholderiales</taxon>
        <taxon>Sphaerotilaceae</taxon>
        <taxon>Roseateles</taxon>
    </lineage>
</organism>
<sequence>MQYLLLSWKKVAGSRALVSIGLTLAASGLLAQTATLQKDVNEEVIQVPASVKDAFGREISGDLTVTVFHPEGPGPHPLAIISHGRSSDARKQYGRQRYESAARFLLRKGFVVAVPLRLGYGETAALGDPEDSVSCAAPRYGAAAAAAAQQILRVAQYLAAEHSVDPTRLLLMGQSVGGFATIAAAALRPPGLVAAVNFAGGHGGSPTAHRGEPCQVSLLTKFYARLGEMNARRPAGAASAGAAAGQEFDSALISGLNPQGPTPTLWVYTENDQYFAPHYSRAWAEAYAASGGQVDYRLLPAIGDDGHRLFIAGNEVWQPLVDEFLIKQGFSQPGALKPPAASGFAALRDEDALPAKSPALIEGYRKFLQSKPPRAFVLNDQGQWGYSSGDDYLSRALSNCQRRSGEPCFFYAVNDDVVWKAKQ</sequence>
<reference evidence="4 5" key="1">
    <citation type="submission" date="2020-08" db="EMBL/GenBank/DDBJ databases">
        <title>Functional genomics of gut bacteria from endangered species of beetles.</title>
        <authorList>
            <person name="Carlos-Shanley C."/>
        </authorList>
    </citation>
    <scope>NUCLEOTIDE SEQUENCE [LARGE SCALE GENOMIC DNA]</scope>
    <source>
        <strain evidence="4 5">S00239</strain>
    </source>
</reference>
<dbReference type="Pfam" id="PF00326">
    <property type="entry name" value="Peptidase_S9"/>
    <property type="match status" value="1"/>
</dbReference>
<evidence type="ECO:0000256" key="1">
    <source>
        <dbReference type="ARBA" id="ARBA00022801"/>
    </source>
</evidence>
<keyword evidence="1 4" id="KW-0378">Hydrolase</keyword>
<keyword evidence="5" id="KW-1185">Reference proteome</keyword>
<dbReference type="PANTHER" id="PTHR22946:SF9">
    <property type="entry name" value="POLYKETIDE TRANSFERASE AF380"/>
    <property type="match status" value="1"/>
</dbReference>
<dbReference type="PANTHER" id="PTHR22946">
    <property type="entry name" value="DIENELACTONE HYDROLASE DOMAIN-CONTAINING PROTEIN-RELATED"/>
    <property type="match status" value="1"/>
</dbReference>
<keyword evidence="2" id="KW-0732">Signal</keyword>
<name>A0A840LD77_9BURK</name>
<gene>
    <name evidence="4" type="ORF">HNP55_003136</name>
</gene>
<evidence type="ECO:0000256" key="2">
    <source>
        <dbReference type="SAM" id="SignalP"/>
    </source>
</evidence>
<comment type="caution">
    <text evidence="4">The sequence shown here is derived from an EMBL/GenBank/DDBJ whole genome shotgun (WGS) entry which is preliminary data.</text>
</comment>
<feature type="signal peptide" evidence="2">
    <location>
        <begin position="1"/>
        <end position="31"/>
    </location>
</feature>
<evidence type="ECO:0000313" key="4">
    <source>
        <dbReference type="EMBL" id="MBB4844592.1"/>
    </source>
</evidence>
<dbReference type="GO" id="GO:0008236">
    <property type="term" value="F:serine-type peptidase activity"/>
    <property type="evidence" value="ECO:0007669"/>
    <property type="project" value="InterPro"/>
</dbReference>
<dbReference type="Proteomes" id="UP000562027">
    <property type="component" value="Unassembled WGS sequence"/>
</dbReference>
<dbReference type="GO" id="GO:0006508">
    <property type="term" value="P:proteolysis"/>
    <property type="evidence" value="ECO:0007669"/>
    <property type="project" value="InterPro"/>
</dbReference>
<dbReference type="InterPro" id="IPR029058">
    <property type="entry name" value="AB_hydrolase_fold"/>
</dbReference>
<dbReference type="EMBL" id="JACHLP010000006">
    <property type="protein sequence ID" value="MBB4844592.1"/>
    <property type="molecule type" value="Genomic_DNA"/>
</dbReference>
<dbReference type="RefSeq" id="WP_184301206.1">
    <property type="nucleotide sequence ID" value="NZ_JACHLP010000006.1"/>
</dbReference>
<dbReference type="InterPro" id="IPR050261">
    <property type="entry name" value="FrsA_esterase"/>
</dbReference>
<dbReference type="GO" id="GO:0052689">
    <property type="term" value="F:carboxylic ester hydrolase activity"/>
    <property type="evidence" value="ECO:0007669"/>
    <property type="project" value="UniProtKB-ARBA"/>
</dbReference>
<feature type="chain" id="PRO_5032790837" evidence="2">
    <location>
        <begin position="32"/>
        <end position="423"/>
    </location>
</feature>
<evidence type="ECO:0000313" key="5">
    <source>
        <dbReference type="Proteomes" id="UP000562027"/>
    </source>
</evidence>